<sequence length="169" mass="17840">MRPNSERGRGKRQVGPWLRYGACAVAVAATAVAGARAVDPDSVWYLSLAKPPWQPPSWAFGAVWTPLYATVAYAGGRALGAATERRERAGLAASLAGDLVLNAGWNWLFFGLRSTRAGLAGTVLLDLSNAELVRRTARSDRTAAAVLVPYAAWCAFATALNGSIAARNP</sequence>
<evidence type="ECO:0000256" key="1">
    <source>
        <dbReference type="ARBA" id="ARBA00004141"/>
    </source>
</evidence>
<dbReference type="RefSeq" id="WP_222962381.1">
    <property type="nucleotide sequence ID" value="NZ_JAINZZ010000010.1"/>
</dbReference>
<comment type="similarity">
    <text evidence="2">Belongs to the TspO/BZRP family.</text>
</comment>
<gene>
    <name evidence="7" type="ORF">K7862_11405</name>
</gene>
<evidence type="ECO:0000313" key="7">
    <source>
        <dbReference type="EMBL" id="MBY8878234.1"/>
    </source>
</evidence>
<dbReference type="CDD" id="cd15904">
    <property type="entry name" value="TSPO_MBR"/>
    <property type="match status" value="1"/>
</dbReference>
<comment type="subcellular location">
    <subcellularLocation>
        <location evidence="1">Membrane</location>
        <topology evidence="1">Multi-pass membrane protein</topology>
    </subcellularLocation>
</comment>
<evidence type="ECO:0000256" key="4">
    <source>
        <dbReference type="ARBA" id="ARBA00022989"/>
    </source>
</evidence>
<dbReference type="PANTHER" id="PTHR10057:SF0">
    <property type="entry name" value="TRANSLOCATOR PROTEIN"/>
    <property type="match status" value="1"/>
</dbReference>
<reference evidence="7 8" key="1">
    <citation type="submission" date="2021-08" db="EMBL/GenBank/DDBJ databases">
        <title>WGS of actinomycetes from Thailand.</title>
        <authorList>
            <person name="Thawai C."/>
        </authorList>
    </citation>
    <scope>NUCLEOTIDE SEQUENCE [LARGE SCALE GENOMIC DNA]</scope>
    <source>
        <strain evidence="7 8">PLK6-54</strain>
    </source>
</reference>
<evidence type="ECO:0000256" key="3">
    <source>
        <dbReference type="ARBA" id="ARBA00022692"/>
    </source>
</evidence>
<dbReference type="Proteomes" id="UP000778578">
    <property type="component" value="Unassembled WGS sequence"/>
</dbReference>
<dbReference type="InterPro" id="IPR038330">
    <property type="entry name" value="TspO/MBR-related_sf"/>
</dbReference>
<feature type="transmembrane region" description="Helical" evidence="6">
    <location>
        <begin position="144"/>
        <end position="166"/>
    </location>
</feature>
<keyword evidence="5 6" id="KW-0472">Membrane</keyword>
<dbReference type="Pfam" id="PF03073">
    <property type="entry name" value="TspO_MBR"/>
    <property type="match status" value="1"/>
</dbReference>
<keyword evidence="4 6" id="KW-1133">Transmembrane helix</keyword>
<dbReference type="EMBL" id="JAINZZ010000010">
    <property type="protein sequence ID" value="MBY8878234.1"/>
    <property type="molecule type" value="Genomic_DNA"/>
</dbReference>
<name>A0ABS7Q8Y6_9ACTN</name>
<organism evidence="7 8">
    <name type="scientific">Actinacidiphila acidipaludis</name>
    <dbReference type="NCBI Taxonomy" id="2873382"/>
    <lineage>
        <taxon>Bacteria</taxon>
        <taxon>Bacillati</taxon>
        <taxon>Actinomycetota</taxon>
        <taxon>Actinomycetes</taxon>
        <taxon>Kitasatosporales</taxon>
        <taxon>Streptomycetaceae</taxon>
        <taxon>Actinacidiphila</taxon>
    </lineage>
</organism>
<dbReference type="PANTHER" id="PTHR10057">
    <property type="entry name" value="PERIPHERAL-TYPE BENZODIAZEPINE RECEPTOR"/>
    <property type="match status" value="1"/>
</dbReference>
<accession>A0ABS7Q8Y6</accession>
<evidence type="ECO:0000256" key="5">
    <source>
        <dbReference type="ARBA" id="ARBA00023136"/>
    </source>
</evidence>
<dbReference type="InterPro" id="IPR004307">
    <property type="entry name" value="TspO_MBR"/>
</dbReference>
<dbReference type="Gene3D" id="1.20.1260.100">
    <property type="entry name" value="TspO/MBR protein"/>
    <property type="match status" value="1"/>
</dbReference>
<evidence type="ECO:0000313" key="8">
    <source>
        <dbReference type="Proteomes" id="UP000778578"/>
    </source>
</evidence>
<feature type="transmembrane region" description="Helical" evidence="6">
    <location>
        <begin position="58"/>
        <end position="76"/>
    </location>
</feature>
<proteinExistence type="inferred from homology"/>
<keyword evidence="8" id="KW-1185">Reference proteome</keyword>
<evidence type="ECO:0000256" key="6">
    <source>
        <dbReference type="SAM" id="Phobius"/>
    </source>
</evidence>
<keyword evidence="3 6" id="KW-0812">Transmembrane</keyword>
<evidence type="ECO:0000256" key="2">
    <source>
        <dbReference type="ARBA" id="ARBA00007524"/>
    </source>
</evidence>
<dbReference type="PIRSF" id="PIRSF005859">
    <property type="entry name" value="PBR"/>
    <property type="match status" value="1"/>
</dbReference>
<comment type="caution">
    <text evidence="7">The sequence shown here is derived from an EMBL/GenBank/DDBJ whole genome shotgun (WGS) entry which is preliminary data.</text>
</comment>
<protein>
    <submittedName>
        <fullName evidence="7">Tryptophan-rich sensory protein</fullName>
    </submittedName>
</protein>
<feature type="transmembrane region" description="Helical" evidence="6">
    <location>
        <begin position="20"/>
        <end position="38"/>
    </location>
</feature>